<dbReference type="Gene3D" id="3.40.605.10">
    <property type="entry name" value="Aldehyde Dehydrogenase, Chain A, domain 1"/>
    <property type="match status" value="1"/>
</dbReference>
<protein>
    <recommendedName>
        <fullName evidence="5">Aldehyde dehydrogenase domain-containing protein</fullName>
    </recommendedName>
</protein>
<dbReference type="OrthoDB" id="6882680at2"/>
<accession>A0A2T4UJG3</accession>
<dbReference type="PROSITE" id="PS00687">
    <property type="entry name" value="ALDEHYDE_DEHYDR_GLU"/>
    <property type="match status" value="1"/>
</dbReference>
<evidence type="ECO:0000313" key="7">
    <source>
        <dbReference type="Proteomes" id="UP000240739"/>
    </source>
</evidence>
<dbReference type="InterPro" id="IPR029510">
    <property type="entry name" value="Ald_DH_CS_GLU"/>
</dbReference>
<evidence type="ECO:0000256" key="2">
    <source>
        <dbReference type="ARBA" id="ARBA00023002"/>
    </source>
</evidence>
<dbReference type="InterPro" id="IPR015590">
    <property type="entry name" value="Aldehyde_DH_dom"/>
</dbReference>
<feature type="active site" evidence="3">
    <location>
        <position position="245"/>
    </location>
</feature>
<comment type="caution">
    <text evidence="6">The sequence shown here is derived from an EMBL/GenBank/DDBJ whole genome shotgun (WGS) entry which is preliminary data.</text>
</comment>
<gene>
    <name evidence="6" type="ORF">C7Y72_06560</name>
</gene>
<evidence type="ECO:0000256" key="1">
    <source>
        <dbReference type="ARBA" id="ARBA00009986"/>
    </source>
</evidence>
<keyword evidence="7" id="KW-1185">Reference proteome</keyword>
<dbReference type="Gene3D" id="3.40.309.10">
    <property type="entry name" value="Aldehyde Dehydrogenase, Chain A, domain 2"/>
    <property type="match status" value="1"/>
</dbReference>
<dbReference type="EMBL" id="PYYB01000001">
    <property type="protein sequence ID" value="PTL59337.1"/>
    <property type="molecule type" value="Genomic_DNA"/>
</dbReference>
<evidence type="ECO:0000259" key="5">
    <source>
        <dbReference type="Pfam" id="PF00171"/>
    </source>
</evidence>
<name>A0A2T4UJG3_9ACTN</name>
<evidence type="ECO:0000313" key="6">
    <source>
        <dbReference type="EMBL" id="PTL59337.1"/>
    </source>
</evidence>
<evidence type="ECO:0000256" key="3">
    <source>
        <dbReference type="PROSITE-ProRule" id="PRU10007"/>
    </source>
</evidence>
<dbReference type="AlphaFoldDB" id="A0A2T4UJG3"/>
<dbReference type="Pfam" id="PF00171">
    <property type="entry name" value="Aldedh"/>
    <property type="match status" value="1"/>
</dbReference>
<keyword evidence="2 4" id="KW-0560">Oxidoreductase</keyword>
<dbReference type="Proteomes" id="UP000240739">
    <property type="component" value="Unassembled WGS sequence"/>
</dbReference>
<dbReference type="RefSeq" id="WP_107567872.1">
    <property type="nucleotide sequence ID" value="NZ_PYYB01000001.1"/>
</dbReference>
<organism evidence="6 7">
    <name type="scientific">Paraconexibacter algicola</name>
    <dbReference type="NCBI Taxonomy" id="2133960"/>
    <lineage>
        <taxon>Bacteria</taxon>
        <taxon>Bacillati</taxon>
        <taxon>Actinomycetota</taxon>
        <taxon>Thermoleophilia</taxon>
        <taxon>Solirubrobacterales</taxon>
        <taxon>Paraconexibacteraceae</taxon>
        <taxon>Paraconexibacter</taxon>
    </lineage>
</organism>
<comment type="similarity">
    <text evidence="1 4">Belongs to the aldehyde dehydrogenase family.</text>
</comment>
<dbReference type="InterPro" id="IPR016162">
    <property type="entry name" value="Ald_DH_N"/>
</dbReference>
<dbReference type="InterPro" id="IPR016163">
    <property type="entry name" value="Ald_DH_C"/>
</dbReference>
<dbReference type="SUPFAM" id="SSF53720">
    <property type="entry name" value="ALDH-like"/>
    <property type="match status" value="1"/>
</dbReference>
<dbReference type="InterPro" id="IPR016161">
    <property type="entry name" value="Ald_DH/histidinol_DH"/>
</dbReference>
<evidence type="ECO:0000256" key="4">
    <source>
        <dbReference type="RuleBase" id="RU003345"/>
    </source>
</evidence>
<dbReference type="FunFam" id="3.40.309.10:FF:000009">
    <property type="entry name" value="Aldehyde dehydrogenase A"/>
    <property type="match status" value="1"/>
</dbReference>
<dbReference type="GO" id="GO:0016620">
    <property type="term" value="F:oxidoreductase activity, acting on the aldehyde or oxo group of donors, NAD or NADP as acceptor"/>
    <property type="evidence" value="ECO:0007669"/>
    <property type="project" value="InterPro"/>
</dbReference>
<reference evidence="6 7" key="1">
    <citation type="submission" date="2018-03" db="EMBL/GenBank/DDBJ databases">
        <title>Aquarubrobacter algicola gen. nov., sp. nov., a novel actinobacterium isolated from shallow eutrophic lake during the end of cyanobacterial harmful algal blooms.</title>
        <authorList>
            <person name="Chun S.J."/>
        </authorList>
    </citation>
    <scope>NUCLEOTIDE SEQUENCE [LARGE SCALE GENOMIC DNA]</scope>
    <source>
        <strain evidence="6 7">Seoho-28</strain>
    </source>
</reference>
<sequence length="534" mass="56545">MADASTAAPDAATVLEAHSPATGEVLGSVTTTRPRDVAEVVRGAAAVQRLWAQLRIRDRARYMERAAQAVIDETAEIAELLCREQGRPRAEVELMEILPAVETLQWLAEAGPKILAGEKAHVSRVLRPLTRARWSYEPLGVVGVIGPATEPFATPLGDVAVALMAGNGVVLKPSPHACLAGERIARVFARAGLPEGLLRIAHGHADVGGALVDAPVAQIRFTGSLLAGRDVNEACARGLKRSVLELGGKDAAIVCADANVDRAAHGAVWGAFANAGQSGGSIERVFVLREVADRFLRGVLDATAALRVGDPRDHATQIGPLVGGERAARVRELLEDAVGSGATLHTGGSAAVEGLSGAFVAPAVLTGVTPQMRMWREEVPGPVLSITVVDSEEEAIAGANDCDLGLGASVWTADKYKGQRIARQLRVGMVWMNDHLVARSAPQIPWGGVQGSGIGRARGAIALRTCAEPKVVTWDPPRGRPFFWFPYDEQVARAARAIAEARSRREPDRDRALRQGALPAGRVALRVARTLRNR</sequence>
<dbReference type="PANTHER" id="PTHR11699">
    <property type="entry name" value="ALDEHYDE DEHYDROGENASE-RELATED"/>
    <property type="match status" value="1"/>
</dbReference>
<proteinExistence type="inferred from homology"/>
<feature type="domain" description="Aldehyde dehydrogenase" evidence="5">
    <location>
        <begin position="13"/>
        <end position="472"/>
    </location>
</feature>